<evidence type="ECO:0000313" key="4">
    <source>
        <dbReference type="Proteomes" id="UP000285190"/>
    </source>
</evidence>
<keyword evidence="2" id="KW-0812">Transmembrane</keyword>
<gene>
    <name evidence="3" type="ORF">D3870_18985</name>
</gene>
<accession>A0A418WV45</accession>
<dbReference type="PROSITE" id="PS51318">
    <property type="entry name" value="TAT"/>
    <property type="match status" value="1"/>
</dbReference>
<evidence type="ECO:0000313" key="3">
    <source>
        <dbReference type="EMBL" id="RJF96533.1"/>
    </source>
</evidence>
<dbReference type="InterPro" id="IPR006311">
    <property type="entry name" value="TAT_signal"/>
</dbReference>
<evidence type="ECO:0000256" key="1">
    <source>
        <dbReference type="SAM" id="MobiDB-lite"/>
    </source>
</evidence>
<keyword evidence="4" id="KW-1185">Reference proteome</keyword>
<sequence length="705" mass="74715">MKKEAQEQGTGKDRPPLERRAFLGWMSAGAMAAALPTLASCGGGGESGGDGGSGNPGSDGGAGGSAGGSIDAAARIAALDAVQARYQSLSAGGMTELDRLNAVSAFMAGRPEYAAAGVDEETLSAWGIFTDGRVHIIANNRAPDPDGAPMPKMAGEMHAAGAASLAATPVELPASVNARLMHAFGQHFPGQSTVNDISAWMALRGYKIRGGVEGDARISTLRAVTGDGFFYINTHGGAATYTGKDKTGVALYCIWSSTAVSDLLEKMPDFRDDLDNLRLTYFTTSTGDVIMEGDEEVPVMECRYGITYKFVEKYWQFAADSIVFINACNVANPQVYSAAAFVNACHDKGAGVVLGWTKTVSNVGAYRAPRYFVDRLIGANADSPESPEQRAFAWDKVMEDMAAKKLDIDPHKGAKLIALPRPSENKSHILAPGIREVKPIELTDQLMLIGDFGSIEGKVVIGGVEAAVVSWKPDRIFCKLERPGSAGSCGPVFVRVGDRKSNIRQLSQWTTSLKYLFEDVDRPGLKTQGMAKIVHRADIGKIRDTPAEKPRDVTGYAIATADSALSLTASGSYPQPPDCTITWSGSMTYPGLPDAGGHVIFAYLKVNTAKRTGALGLGLGSFAPDFTEKGCSDSHKFGTNFGLLQGLEEFERETGIGIVEVPLTAVQVKYGADFTLIGDTFSKDGLTITWSSATPQYPPLADDVI</sequence>
<dbReference type="EMBL" id="QYUN01000003">
    <property type="protein sequence ID" value="RJF96533.1"/>
    <property type="molecule type" value="Genomic_DNA"/>
</dbReference>
<keyword evidence="2" id="KW-1133">Transmembrane helix</keyword>
<dbReference type="Proteomes" id="UP000285190">
    <property type="component" value="Unassembled WGS sequence"/>
</dbReference>
<dbReference type="RefSeq" id="WP_119742509.1">
    <property type="nucleotide sequence ID" value="NZ_QYUN01000003.1"/>
</dbReference>
<feature type="region of interest" description="Disordered" evidence="1">
    <location>
        <begin position="44"/>
        <end position="67"/>
    </location>
</feature>
<proteinExistence type="predicted"/>
<comment type="caution">
    <text evidence="3">The sequence shown here is derived from an EMBL/GenBank/DDBJ whole genome shotgun (WGS) entry which is preliminary data.</text>
</comment>
<organism evidence="3 4">
    <name type="scientific">Noviherbaspirillum cavernae</name>
    <dbReference type="NCBI Taxonomy" id="2320862"/>
    <lineage>
        <taxon>Bacteria</taxon>
        <taxon>Pseudomonadati</taxon>
        <taxon>Pseudomonadota</taxon>
        <taxon>Betaproteobacteria</taxon>
        <taxon>Burkholderiales</taxon>
        <taxon>Oxalobacteraceae</taxon>
        <taxon>Noviherbaspirillum</taxon>
    </lineage>
</organism>
<evidence type="ECO:0000256" key="2">
    <source>
        <dbReference type="SAM" id="Phobius"/>
    </source>
</evidence>
<protein>
    <submittedName>
        <fullName evidence="3">Uncharacterized protein</fullName>
    </submittedName>
</protein>
<dbReference type="AlphaFoldDB" id="A0A418WV45"/>
<feature type="transmembrane region" description="Helical" evidence="2">
    <location>
        <begin position="21"/>
        <end position="39"/>
    </location>
</feature>
<keyword evidence="2" id="KW-0472">Membrane</keyword>
<name>A0A418WV45_9BURK</name>
<dbReference type="OrthoDB" id="8893491at2"/>
<reference evidence="3 4" key="1">
    <citation type="submission" date="2018-09" db="EMBL/GenBank/DDBJ databases">
        <authorList>
            <person name="Zhu H."/>
        </authorList>
    </citation>
    <scope>NUCLEOTIDE SEQUENCE [LARGE SCALE GENOMIC DNA]</scope>
    <source>
        <strain evidence="3 4">K2R10-39</strain>
    </source>
</reference>